<evidence type="ECO:0000256" key="10">
    <source>
        <dbReference type="ARBA" id="ARBA00023043"/>
    </source>
</evidence>
<dbReference type="PROSITE" id="PS50096">
    <property type="entry name" value="IQ"/>
    <property type="match status" value="2"/>
</dbReference>
<gene>
    <name evidence="18" type="ORF">G2W53_042832</name>
</gene>
<dbReference type="Gene3D" id="1.25.40.20">
    <property type="entry name" value="Ankyrin repeat-containing domain"/>
    <property type="match status" value="1"/>
</dbReference>
<dbReference type="InterPro" id="IPR013783">
    <property type="entry name" value="Ig-like_fold"/>
</dbReference>
<evidence type="ECO:0000313" key="18">
    <source>
        <dbReference type="EMBL" id="KAF7803721.1"/>
    </source>
</evidence>
<keyword evidence="6" id="KW-0106">Calcium</keyword>
<evidence type="ECO:0000256" key="2">
    <source>
        <dbReference type="ARBA" id="ARBA00004413"/>
    </source>
</evidence>
<keyword evidence="14" id="KW-0804">Transcription</keyword>
<dbReference type="GO" id="GO:0005516">
    <property type="term" value="F:calmodulin binding"/>
    <property type="evidence" value="ECO:0007669"/>
    <property type="project" value="UniProtKB-KW"/>
</dbReference>
<evidence type="ECO:0000256" key="11">
    <source>
        <dbReference type="ARBA" id="ARBA00023054"/>
    </source>
</evidence>
<keyword evidence="11" id="KW-0175">Coiled coil</keyword>
<dbReference type="InterPro" id="IPR005559">
    <property type="entry name" value="CG-1_dom"/>
</dbReference>
<keyword evidence="4" id="KW-0597">Phosphoprotein</keyword>
<dbReference type="FunFam" id="2.60.40.10:FF:000314">
    <property type="entry name" value="Calmodulin-binding transcription activator 2"/>
    <property type="match status" value="1"/>
</dbReference>
<feature type="compositionally biased region" description="Polar residues" evidence="16">
    <location>
        <begin position="263"/>
        <end position="282"/>
    </location>
</feature>
<dbReference type="AlphaFoldDB" id="A0A834W2T6"/>
<dbReference type="InterPro" id="IPR000048">
    <property type="entry name" value="IQ_motif_EF-hand-BS"/>
</dbReference>
<evidence type="ECO:0000259" key="17">
    <source>
        <dbReference type="PROSITE" id="PS51437"/>
    </source>
</evidence>
<evidence type="ECO:0000313" key="19">
    <source>
        <dbReference type="Proteomes" id="UP000634136"/>
    </source>
</evidence>
<feature type="region of interest" description="Disordered" evidence="16">
    <location>
        <begin position="240"/>
        <end position="282"/>
    </location>
</feature>
<keyword evidence="15" id="KW-0539">Nucleus</keyword>
<keyword evidence="9" id="KW-0346">Stress response</keyword>
<dbReference type="SMART" id="SM00248">
    <property type="entry name" value="ANK"/>
    <property type="match status" value="2"/>
</dbReference>
<evidence type="ECO:0000256" key="15">
    <source>
        <dbReference type="ARBA" id="ARBA00023242"/>
    </source>
</evidence>
<protein>
    <submittedName>
        <fullName evidence="18">Calmodulin-binding transcription activator 2</fullName>
    </submittedName>
</protein>
<dbReference type="SMART" id="SM01076">
    <property type="entry name" value="CG-1"/>
    <property type="match status" value="1"/>
</dbReference>
<comment type="subcellular location">
    <subcellularLocation>
        <location evidence="2">Cell membrane</location>
        <topology evidence="2">Peripheral membrane protein</topology>
        <orientation evidence="2">Cytoplasmic side</orientation>
    </subcellularLocation>
    <subcellularLocation>
        <location evidence="1">Nucleus</location>
    </subcellularLocation>
</comment>
<dbReference type="SUPFAM" id="SSF81296">
    <property type="entry name" value="E set domains"/>
    <property type="match status" value="1"/>
</dbReference>
<keyword evidence="7" id="KW-0112">Calmodulin-binding</keyword>
<dbReference type="Pfam" id="PF00612">
    <property type="entry name" value="IQ"/>
    <property type="match status" value="2"/>
</dbReference>
<feature type="domain" description="CG-1" evidence="17">
    <location>
        <begin position="107"/>
        <end position="233"/>
    </location>
</feature>
<evidence type="ECO:0000256" key="1">
    <source>
        <dbReference type="ARBA" id="ARBA00004123"/>
    </source>
</evidence>
<evidence type="ECO:0000256" key="9">
    <source>
        <dbReference type="ARBA" id="ARBA00023016"/>
    </source>
</evidence>
<dbReference type="GO" id="GO:0005634">
    <property type="term" value="C:nucleus"/>
    <property type="evidence" value="ECO:0007669"/>
    <property type="project" value="UniProtKB-SubCell"/>
</dbReference>
<evidence type="ECO:0000256" key="4">
    <source>
        <dbReference type="ARBA" id="ARBA00022553"/>
    </source>
</evidence>
<dbReference type="SMART" id="SM00015">
    <property type="entry name" value="IQ"/>
    <property type="match status" value="2"/>
</dbReference>
<evidence type="ECO:0000256" key="14">
    <source>
        <dbReference type="ARBA" id="ARBA00023163"/>
    </source>
</evidence>
<dbReference type="InterPro" id="IPR036770">
    <property type="entry name" value="Ankyrin_rpt-contain_sf"/>
</dbReference>
<dbReference type="GO" id="GO:0009409">
    <property type="term" value="P:response to cold"/>
    <property type="evidence" value="ECO:0007669"/>
    <property type="project" value="UniProtKB-ARBA"/>
</dbReference>
<dbReference type="Proteomes" id="UP000634136">
    <property type="component" value="Unassembled WGS sequence"/>
</dbReference>
<evidence type="ECO:0000256" key="13">
    <source>
        <dbReference type="ARBA" id="ARBA00023159"/>
    </source>
</evidence>
<dbReference type="Pfam" id="PF01833">
    <property type="entry name" value="TIG"/>
    <property type="match status" value="1"/>
</dbReference>
<comment type="caution">
    <text evidence="18">The sequence shown here is derived from an EMBL/GenBank/DDBJ whole genome shotgun (WGS) entry which is preliminary data.</text>
</comment>
<dbReference type="FunFam" id="1.20.5.190:FF:000003">
    <property type="entry name" value="Calmodulin-binding transcription activator 2"/>
    <property type="match status" value="1"/>
</dbReference>
<sequence>MIDVKTLLFDDDDMSTLAIRQVDWKDRLKREAFFILSSSFSGLICDSVFIMAERGSFGLAPRLAISTGEWAGHPMVHFPCLIGGIQTQHMMEVRKESNQWSILPIDIQQLQFEAQHRWLRPAEICEILRNYQMFHITPEPPNRPPSGSLFLFDRKVLRYFRKDAHNWRKKKDGKTVKEAHEKLKVGSIDVLHCYYAHGEENENFQRRSYWLLEQDMMHIVFVHYLEVKWVPFSQGNKTNIGGKPNINEVSSDSQKGSSASSSFLTNYSTVPSRSTDSMSPTSTLTSLCEDADSGNSAFLNLRAMLIIDSCPACLKIEDIHQANSALRLCHDSPSLENVPPMDKSGAASNNSYLLHPFSGDHGQSSISGIDYTTVQRDKSKRSYTSTSFIEDQKTNGMALWDNVFVSLPSIPSSLIGNILEQEHTVPGDPLTNKSVLTRQAESSQSCQSNCQIPFENNPGQLVKWSTTQTLGLEFGSDFSNGLVEHETHSSSPDIAPELVTYDGQPKEEPVLENFPDQHTYTQSQILLKSNFENEVSTEESINYASTVRRTLLNGEESLKKVDSFSRWITKALEEVDDLHMQSSPGISWSTDECGHVIDDSSLSPSLSQDQLFSINVISPKWAYAELETEVLIIGTFLKSQSEVANYNWSCMFGEVEVPAQVLANGILCCHAPPHKAGRFPFYVTCSNRLACSEVREFDYTDGFAKDVDISDFCNSSTETLLHLRLDKLLSSKSACSLNHIVDSDMVKRNLLIKLISLKEEEDFSNMEDPTSEMDASQHKVKEQLFYRKVKEKLYSWLLHKVTEDGKGPNVVDEEGQGVLHLVSALGCDWAIMPIITAGVNINFRDVKGWTALHWAASCGRERTVAVLVSMDAATGALTDPSPEFPSGRTPADLASSNGHKGISGFLAESSLTSHLSSLTMNDLKKDFGQRVSEVKTVQTVSERIATPGVCGDPPDALCLKDSLTAVRNATQAADRIHQVFRMQSFQRKQLTLHEDDEFGLSDQQALSLLVSKTGKAGQGEGLAHTAAVQIQKKFRGWKKRKEFLIIRQRIVKIQAHVRGHQVRKKYKSITWSVGILEKVILRWRRKGSGLRGFRPDAANKITNHQNDSLVEEDDYDFLKEGRKQSEERFQKALCRVKSMVQYPEARAQYRRLLNVAEDFRQTKACNMDVINSEEAVDGVDDLIDIEMLLDDDNFIPIAFD</sequence>
<dbReference type="PANTHER" id="PTHR23335">
    <property type="entry name" value="CALMODULIN-BINDING TRANSCRIPTION ACTIVATOR CAMTA"/>
    <property type="match status" value="1"/>
</dbReference>
<dbReference type="Pfam" id="PF12796">
    <property type="entry name" value="Ank_2"/>
    <property type="match status" value="1"/>
</dbReference>
<keyword evidence="8" id="KW-0805">Transcription regulation</keyword>
<dbReference type="CDD" id="cd23767">
    <property type="entry name" value="IQCD"/>
    <property type="match status" value="1"/>
</dbReference>
<evidence type="ECO:0000256" key="7">
    <source>
        <dbReference type="ARBA" id="ARBA00022860"/>
    </source>
</evidence>
<dbReference type="SUPFAM" id="SSF52540">
    <property type="entry name" value="P-loop containing nucleoside triphosphate hydrolases"/>
    <property type="match status" value="1"/>
</dbReference>
<reference evidence="18" key="1">
    <citation type="submission" date="2020-09" db="EMBL/GenBank/DDBJ databases">
        <title>Genome-Enabled Discovery of Anthraquinone Biosynthesis in Senna tora.</title>
        <authorList>
            <person name="Kang S.-H."/>
            <person name="Pandey R.P."/>
            <person name="Lee C.-M."/>
            <person name="Sim J.-S."/>
            <person name="Jeong J.-T."/>
            <person name="Choi B.-S."/>
            <person name="Jung M."/>
            <person name="Ginzburg D."/>
            <person name="Zhao K."/>
            <person name="Won S.Y."/>
            <person name="Oh T.-J."/>
            <person name="Yu Y."/>
            <person name="Kim N.-H."/>
            <person name="Lee O.R."/>
            <person name="Lee T.-H."/>
            <person name="Bashyal P."/>
            <person name="Kim T.-S."/>
            <person name="Lee W.-H."/>
            <person name="Kawkins C."/>
            <person name="Kim C.-K."/>
            <person name="Kim J.S."/>
            <person name="Ahn B.O."/>
            <person name="Rhee S.Y."/>
            <person name="Sohng J.K."/>
        </authorList>
    </citation>
    <scope>NUCLEOTIDE SEQUENCE</scope>
    <source>
        <tissue evidence="18">Leaf</tissue>
    </source>
</reference>
<evidence type="ECO:0000256" key="16">
    <source>
        <dbReference type="SAM" id="MobiDB-lite"/>
    </source>
</evidence>
<feature type="compositionally biased region" description="Low complexity" evidence="16">
    <location>
        <begin position="250"/>
        <end position="262"/>
    </location>
</feature>
<evidence type="ECO:0000256" key="6">
    <source>
        <dbReference type="ARBA" id="ARBA00022837"/>
    </source>
</evidence>
<organism evidence="18 19">
    <name type="scientific">Senna tora</name>
    <dbReference type="NCBI Taxonomy" id="362788"/>
    <lineage>
        <taxon>Eukaryota</taxon>
        <taxon>Viridiplantae</taxon>
        <taxon>Streptophyta</taxon>
        <taxon>Embryophyta</taxon>
        <taxon>Tracheophyta</taxon>
        <taxon>Spermatophyta</taxon>
        <taxon>Magnoliopsida</taxon>
        <taxon>eudicotyledons</taxon>
        <taxon>Gunneridae</taxon>
        <taxon>Pentapetalae</taxon>
        <taxon>rosids</taxon>
        <taxon>fabids</taxon>
        <taxon>Fabales</taxon>
        <taxon>Fabaceae</taxon>
        <taxon>Caesalpinioideae</taxon>
        <taxon>Cassia clade</taxon>
        <taxon>Senna</taxon>
    </lineage>
</organism>
<dbReference type="EMBL" id="JAAIUW010000013">
    <property type="protein sequence ID" value="KAF7803721.1"/>
    <property type="molecule type" value="Genomic_DNA"/>
</dbReference>
<proteinExistence type="inferred from homology"/>
<dbReference type="Gene3D" id="2.60.40.10">
    <property type="entry name" value="Immunoglobulins"/>
    <property type="match status" value="1"/>
</dbReference>
<keyword evidence="13" id="KW-0010">Activator</keyword>
<evidence type="ECO:0000256" key="5">
    <source>
        <dbReference type="ARBA" id="ARBA00022737"/>
    </source>
</evidence>
<accession>A0A834W2T6</accession>
<dbReference type="Gene3D" id="1.20.5.190">
    <property type="match status" value="1"/>
</dbReference>
<dbReference type="InterPro" id="IPR002909">
    <property type="entry name" value="IPT_dom"/>
</dbReference>
<dbReference type="PROSITE" id="PS51437">
    <property type="entry name" value="CG_1"/>
    <property type="match status" value="1"/>
</dbReference>
<dbReference type="GO" id="GO:0006357">
    <property type="term" value="P:regulation of transcription by RNA polymerase II"/>
    <property type="evidence" value="ECO:0007669"/>
    <property type="project" value="TreeGrafter"/>
</dbReference>
<comment type="similarity">
    <text evidence="3">Belongs to the CAMTA family.</text>
</comment>
<keyword evidence="19" id="KW-1185">Reference proteome</keyword>
<dbReference type="GO" id="GO:0003712">
    <property type="term" value="F:transcription coregulator activity"/>
    <property type="evidence" value="ECO:0007669"/>
    <property type="project" value="TreeGrafter"/>
</dbReference>
<dbReference type="Pfam" id="PF03859">
    <property type="entry name" value="CG-1"/>
    <property type="match status" value="1"/>
</dbReference>
<keyword evidence="10" id="KW-0040">ANK repeat</keyword>
<evidence type="ECO:0000256" key="8">
    <source>
        <dbReference type="ARBA" id="ARBA00023015"/>
    </source>
</evidence>
<dbReference type="GO" id="GO:0005886">
    <property type="term" value="C:plasma membrane"/>
    <property type="evidence" value="ECO:0007669"/>
    <property type="project" value="UniProtKB-SubCell"/>
</dbReference>
<evidence type="ECO:0000256" key="3">
    <source>
        <dbReference type="ARBA" id="ARBA00008267"/>
    </source>
</evidence>
<dbReference type="InterPro" id="IPR014756">
    <property type="entry name" value="Ig_E-set"/>
</dbReference>
<dbReference type="GO" id="GO:0003690">
    <property type="term" value="F:double-stranded DNA binding"/>
    <property type="evidence" value="ECO:0007669"/>
    <property type="project" value="TreeGrafter"/>
</dbReference>
<dbReference type="InterPro" id="IPR027417">
    <property type="entry name" value="P-loop_NTPase"/>
</dbReference>
<name>A0A834W2T6_9FABA</name>
<evidence type="ECO:0000256" key="12">
    <source>
        <dbReference type="ARBA" id="ARBA00023125"/>
    </source>
</evidence>
<dbReference type="OrthoDB" id="407555at2759"/>
<keyword evidence="12" id="KW-0238">DNA-binding</keyword>
<keyword evidence="5" id="KW-0677">Repeat</keyword>
<dbReference type="PANTHER" id="PTHR23335:SF29">
    <property type="entry name" value="CALMODULIN-BINDING TRANSCRIPTION ACTIVATOR 1"/>
    <property type="match status" value="1"/>
</dbReference>
<dbReference type="SUPFAM" id="SSF48403">
    <property type="entry name" value="Ankyrin repeat"/>
    <property type="match status" value="1"/>
</dbReference>
<dbReference type="InterPro" id="IPR002110">
    <property type="entry name" value="Ankyrin_rpt"/>
</dbReference>